<dbReference type="RefSeq" id="XP_033521487.1">
    <property type="nucleotide sequence ID" value="XM_033673292.1"/>
</dbReference>
<feature type="region of interest" description="Disordered" evidence="1">
    <location>
        <begin position="1"/>
        <end position="22"/>
    </location>
</feature>
<accession>A0A6A6A8G2</accession>
<dbReference type="Proteomes" id="UP000799771">
    <property type="component" value="Unassembled WGS sequence"/>
</dbReference>
<evidence type="ECO:0000256" key="1">
    <source>
        <dbReference type="SAM" id="MobiDB-lite"/>
    </source>
</evidence>
<proteinExistence type="predicted"/>
<keyword evidence="3" id="KW-1185">Reference proteome</keyword>
<gene>
    <name evidence="2" type="ORF">P153DRAFT_58607</name>
</gene>
<reference evidence="2" key="1">
    <citation type="journal article" date="2020" name="Stud. Mycol.">
        <title>101 Dothideomycetes genomes: a test case for predicting lifestyles and emergence of pathogens.</title>
        <authorList>
            <person name="Haridas S."/>
            <person name="Albert R."/>
            <person name="Binder M."/>
            <person name="Bloem J."/>
            <person name="Labutti K."/>
            <person name="Salamov A."/>
            <person name="Andreopoulos B."/>
            <person name="Baker S."/>
            <person name="Barry K."/>
            <person name="Bills G."/>
            <person name="Bluhm B."/>
            <person name="Cannon C."/>
            <person name="Castanera R."/>
            <person name="Culley D."/>
            <person name="Daum C."/>
            <person name="Ezra D."/>
            <person name="Gonzalez J."/>
            <person name="Henrissat B."/>
            <person name="Kuo A."/>
            <person name="Liang C."/>
            <person name="Lipzen A."/>
            <person name="Lutzoni F."/>
            <person name="Magnuson J."/>
            <person name="Mondo S."/>
            <person name="Nolan M."/>
            <person name="Ohm R."/>
            <person name="Pangilinan J."/>
            <person name="Park H.-J."/>
            <person name="Ramirez L."/>
            <person name="Alfaro M."/>
            <person name="Sun H."/>
            <person name="Tritt A."/>
            <person name="Yoshinaga Y."/>
            <person name="Zwiers L.-H."/>
            <person name="Turgeon B."/>
            <person name="Goodwin S."/>
            <person name="Spatafora J."/>
            <person name="Crous P."/>
            <person name="Grigoriev I."/>
        </authorList>
    </citation>
    <scope>NUCLEOTIDE SEQUENCE</scope>
    <source>
        <strain evidence="2">CBS 119687</strain>
    </source>
</reference>
<evidence type="ECO:0000313" key="3">
    <source>
        <dbReference type="Proteomes" id="UP000799771"/>
    </source>
</evidence>
<dbReference type="EMBL" id="ML977511">
    <property type="protein sequence ID" value="KAF2127098.1"/>
    <property type="molecule type" value="Genomic_DNA"/>
</dbReference>
<organism evidence="2 3">
    <name type="scientific">Dothidotthia symphoricarpi CBS 119687</name>
    <dbReference type="NCBI Taxonomy" id="1392245"/>
    <lineage>
        <taxon>Eukaryota</taxon>
        <taxon>Fungi</taxon>
        <taxon>Dikarya</taxon>
        <taxon>Ascomycota</taxon>
        <taxon>Pezizomycotina</taxon>
        <taxon>Dothideomycetes</taxon>
        <taxon>Pleosporomycetidae</taxon>
        <taxon>Pleosporales</taxon>
        <taxon>Dothidotthiaceae</taxon>
        <taxon>Dothidotthia</taxon>
    </lineage>
</organism>
<sequence>MGHDILNLRKSNSRSELPERRGPCNDEAATCCMTYKKSTVHRERLMCVNKECYCSIDTCKRTKKIIHALPGNRENISKRGSIRLTALTRSYAPFPFHRYPTSSLSAQWPGPHGRGVFHRSRSGSYIQLKMLTVGWCCHKPNQAKPSHETTPTTRGERPGGEDPTSQTIWYAKPDTKPPITISQKLLFYPPSVSSSHNVWFLFHDLHHFHTFRAAYQCSSQGPRKLHLHELHGSPDYRTRTFFHGGM</sequence>
<dbReference type="AlphaFoldDB" id="A0A6A6A8G2"/>
<protein>
    <submittedName>
        <fullName evidence="2">Uncharacterized protein</fullName>
    </submittedName>
</protein>
<feature type="region of interest" description="Disordered" evidence="1">
    <location>
        <begin position="142"/>
        <end position="175"/>
    </location>
</feature>
<name>A0A6A6A8G2_9PLEO</name>
<dbReference type="GeneID" id="54413724"/>
<evidence type="ECO:0000313" key="2">
    <source>
        <dbReference type="EMBL" id="KAF2127098.1"/>
    </source>
</evidence>